<dbReference type="InterPro" id="IPR050360">
    <property type="entry name" value="MFS_Sugar_Transporters"/>
</dbReference>
<feature type="transmembrane region" description="Helical" evidence="7">
    <location>
        <begin position="375"/>
        <end position="395"/>
    </location>
</feature>
<dbReference type="AlphaFoldDB" id="A0A0U1L047"/>
<name>A0A0U1L047_9FIRM</name>
<evidence type="ECO:0000256" key="5">
    <source>
        <dbReference type="ARBA" id="ARBA00022989"/>
    </source>
</evidence>
<evidence type="ECO:0000259" key="8">
    <source>
        <dbReference type="PROSITE" id="PS50850"/>
    </source>
</evidence>
<dbReference type="EMBL" id="CTRP01000012">
    <property type="protein sequence ID" value="CQR73048.1"/>
    <property type="molecule type" value="Genomic_DNA"/>
</dbReference>
<feature type="transmembrane region" description="Helical" evidence="7">
    <location>
        <begin position="407"/>
        <end position="426"/>
    </location>
</feature>
<dbReference type="PANTHER" id="PTHR48022:SF2">
    <property type="entry name" value="PLASTIDIC GLUCOSE TRANSPORTER 4"/>
    <property type="match status" value="1"/>
</dbReference>
<comment type="similarity">
    <text evidence="2">Belongs to the major facilitator superfamily. Sugar transporter (TC 2.A.1.1) family.</text>
</comment>
<dbReference type="PROSITE" id="PS50850">
    <property type="entry name" value="MFS"/>
    <property type="match status" value="1"/>
</dbReference>
<protein>
    <submittedName>
        <fullName evidence="9">Inner membrane metabolite transport protein YgcS</fullName>
    </submittedName>
</protein>
<evidence type="ECO:0000256" key="3">
    <source>
        <dbReference type="ARBA" id="ARBA00022448"/>
    </source>
</evidence>
<feature type="transmembrane region" description="Helical" evidence="7">
    <location>
        <begin position="316"/>
        <end position="334"/>
    </location>
</feature>
<evidence type="ECO:0000256" key="1">
    <source>
        <dbReference type="ARBA" id="ARBA00004651"/>
    </source>
</evidence>
<proteinExistence type="inferred from homology"/>
<dbReference type="Gene3D" id="1.20.1250.20">
    <property type="entry name" value="MFS general substrate transporter like domains"/>
    <property type="match status" value="1"/>
</dbReference>
<reference evidence="10" key="1">
    <citation type="submission" date="2015-03" db="EMBL/GenBank/DDBJ databases">
        <authorList>
            <person name="Nijsse Bart"/>
        </authorList>
    </citation>
    <scope>NUCLEOTIDE SEQUENCE [LARGE SCALE GENOMIC DNA]</scope>
</reference>
<feature type="transmembrane region" description="Helical" evidence="7">
    <location>
        <begin position="144"/>
        <end position="166"/>
    </location>
</feature>
<dbReference type="InterPro" id="IPR036259">
    <property type="entry name" value="MFS_trans_sf"/>
</dbReference>
<keyword evidence="5 7" id="KW-1133">Transmembrane helix</keyword>
<accession>A0A0U1L047</accession>
<dbReference type="PANTHER" id="PTHR48022">
    <property type="entry name" value="PLASTIDIC GLUCOSE TRANSPORTER 4"/>
    <property type="match status" value="1"/>
</dbReference>
<evidence type="ECO:0000313" key="9">
    <source>
        <dbReference type="EMBL" id="CQR73048.1"/>
    </source>
</evidence>
<evidence type="ECO:0000256" key="4">
    <source>
        <dbReference type="ARBA" id="ARBA00022692"/>
    </source>
</evidence>
<evidence type="ECO:0000256" key="7">
    <source>
        <dbReference type="SAM" id="Phobius"/>
    </source>
</evidence>
<dbReference type="InterPro" id="IPR020846">
    <property type="entry name" value="MFS_dom"/>
</dbReference>
<feature type="transmembrane region" description="Helical" evidence="7">
    <location>
        <begin position="54"/>
        <end position="76"/>
    </location>
</feature>
<feature type="transmembrane region" description="Helical" evidence="7">
    <location>
        <begin position="250"/>
        <end position="271"/>
    </location>
</feature>
<organism evidence="9 10">
    <name type="scientific">Sporomusa ovata</name>
    <dbReference type="NCBI Taxonomy" id="2378"/>
    <lineage>
        <taxon>Bacteria</taxon>
        <taxon>Bacillati</taxon>
        <taxon>Bacillota</taxon>
        <taxon>Negativicutes</taxon>
        <taxon>Selenomonadales</taxon>
        <taxon>Sporomusaceae</taxon>
        <taxon>Sporomusa</taxon>
    </lineage>
</organism>
<dbReference type="InterPro" id="IPR005829">
    <property type="entry name" value="Sugar_transporter_CS"/>
</dbReference>
<sequence length="444" mass="48846">MKQSLSIEDHPYSPFLRKLTIYTSGGPFLDGYILVIIGIALIQLEPFLKLDSFWLGMVGASALLGLLVGGALFGYVTDRMGRQLMYQIDLIAIIVFSIAQMFVTTAVELCVLRFMIGIAVGADYPIATALLTEFSPRKHRGIMLGVLMCTWYLGAIFAGLIGYWMLELGPSGWKWMLGSSAIPAIILVIGRWGTPESPRWLVNKGQIEKARDIIKRVYGPEFDVSDLHENSENVPTKVSRLLQKEYLKRTVFIGLYWMFQIVPCFAIYTFGPQILGALGLSGGNLWVIGYALISLMFLLGCIPALFWVNSIGRRPLLIWSFVIMTAGMLILGVVHDAPFWMVLLGFGAYAFFSGGPSILDWVYPNELFPTEIRATAVGLGTSISRIGAAIGTFGVPYSINYLGIEKTMLVGAFITFLGLLVSIAWAPETKGMSLAEASLVEDTK</sequence>
<keyword evidence="10" id="KW-1185">Reference proteome</keyword>
<feature type="transmembrane region" description="Helical" evidence="7">
    <location>
        <begin position="172"/>
        <end position="190"/>
    </location>
</feature>
<keyword evidence="6 7" id="KW-0472">Membrane</keyword>
<dbReference type="CDD" id="cd17316">
    <property type="entry name" value="MFS_SV2_like"/>
    <property type="match status" value="1"/>
</dbReference>
<dbReference type="RefSeq" id="WP_021167859.1">
    <property type="nucleotide sequence ID" value="NZ_CTRP01000012.1"/>
</dbReference>
<feature type="transmembrane region" description="Helical" evidence="7">
    <location>
        <begin position="113"/>
        <end position="132"/>
    </location>
</feature>
<dbReference type="GO" id="GO:0005886">
    <property type="term" value="C:plasma membrane"/>
    <property type="evidence" value="ECO:0007669"/>
    <property type="project" value="UniProtKB-SubCell"/>
</dbReference>
<dbReference type="SUPFAM" id="SSF103473">
    <property type="entry name" value="MFS general substrate transporter"/>
    <property type="match status" value="1"/>
</dbReference>
<evidence type="ECO:0000256" key="6">
    <source>
        <dbReference type="ARBA" id="ARBA00023136"/>
    </source>
</evidence>
<feature type="transmembrane region" description="Helical" evidence="7">
    <location>
        <begin position="21"/>
        <end position="42"/>
    </location>
</feature>
<evidence type="ECO:0000313" key="10">
    <source>
        <dbReference type="Proteomes" id="UP000049855"/>
    </source>
</evidence>
<dbReference type="Pfam" id="PF00083">
    <property type="entry name" value="Sugar_tr"/>
    <property type="match status" value="1"/>
</dbReference>
<dbReference type="InterPro" id="IPR005828">
    <property type="entry name" value="MFS_sugar_transport-like"/>
</dbReference>
<dbReference type="Proteomes" id="UP000049855">
    <property type="component" value="Unassembled WGS sequence"/>
</dbReference>
<feature type="transmembrane region" description="Helical" evidence="7">
    <location>
        <begin position="340"/>
        <end position="363"/>
    </location>
</feature>
<evidence type="ECO:0000256" key="2">
    <source>
        <dbReference type="ARBA" id="ARBA00010992"/>
    </source>
</evidence>
<comment type="subcellular location">
    <subcellularLocation>
        <location evidence="1">Cell membrane</location>
        <topology evidence="1">Multi-pass membrane protein</topology>
    </subcellularLocation>
</comment>
<feature type="transmembrane region" description="Helical" evidence="7">
    <location>
        <begin position="88"/>
        <end position="107"/>
    </location>
</feature>
<dbReference type="GO" id="GO:0005351">
    <property type="term" value="F:carbohydrate:proton symporter activity"/>
    <property type="evidence" value="ECO:0007669"/>
    <property type="project" value="TreeGrafter"/>
</dbReference>
<feature type="domain" description="Major facilitator superfamily (MFS) profile" evidence="8">
    <location>
        <begin position="19"/>
        <end position="430"/>
    </location>
</feature>
<dbReference type="PROSITE" id="PS00217">
    <property type="entry name" value="SUGAR_TRANSPORT_2"/>
    <property type="match status" value="1"/>
</dbReference>
<keyword evidence="3" id="KW-0813">Transport</keyword>
<feature type="transmembrane region" description="Helical" evidence="7">
    <location>
        <begin position="283"/>
        <end position="309"/>
    </location>
</feature>
<keyword evidence="4 7" id="KW-0812">Transmembrane</keyword>
<gene>
    <name evidence="9" type="ORF">SpAn4DRAFT_2280</name>
</gene>